<feature type="domain" description="Reverse transcriptase Ty1/copia-type" evidence="2">
    <location>
        <begin position="416"/>
        <end position="463"/>
    </location>
</feature>
<evidence type="ECO:0000313" key="3">
    <source>
        <dbReference type="EMBL" id="KAK1665730.1"/>
    </source>
</evidence>
<reference evidence="3" key="1">
    <citation type="submission" date="2023-07" db="EMBL/GenBank/DDBJ databases">
        <title>A chromosome-level genome assembly of Lolium multiflorum.</title>
        <authorList>
            <person name="Chen Y."/>
            <person name="Copetti D."/>
            <person name="Kolliker R."/>
            <person name="Studer B."/>
        </authorList>
    </citation>
    <scope>NUCLEOTIDE SEQUENCE</scope>
    <source>
        <strain evidence="3">02402/16</strain>
        <tissue evidence="3">Leaf</tissue>
    </source>
</reference>
<keyword evidence="4" id="KW-1185">Reference proteome</keyword>
<feature type="compositionally biased region" description="Basic and acidic residues" evidence="1">
    <location>
        <begin position="235"/>
        <end position="253"/>
    </location>
</feature>
<feature type="region of interest" description="Disordered" evidence="1">
    <location>
        <begin position="213"/>
        <end position="306"/>
    </location>
</feature>
<feature type="compositionally biased region" description="Polar residues" evidence="1">
    <location>
        <begin position="224"/>
        <end position="233"/>
    </location>
</feature>
<name>A0AAD8SY19_LOLMU</name>
<sequence>MYSEEEDETEHFEEDTSSSTADVEEHVELYTDFGSASIANMTDIEELYTDYGSASIANMDDIGELYIDTCSTSMDDMVEHHDEDDIDPTMHTADAPTYPYLANGATYEDRGPPRWHHHIIDIMDIIWSIKSAPNMSHHLGKARTVIDSHHLMIVVDHHHLMVYIDILPHMIFDDTTQDMVMRQEDESLDMKATHTIIGCLPLQGWRERIKKTSLETTHAEEDSSQNSAEIESQTVDEHQSQRDETSTEHEVDFPGHSSDSADPEVQQSEGDSPRQPSVASASEQASPVSPARGGHTPRGGAASSSWLASRVSASRMEAQAHIRLACATCQAGSSAASFGESSAAGGESSSSENSEDENSNSVSNSESSAAASPPPPSQPGVRTRLQKGEPLTLTEALNDSNWCKAMEEEYNALLENKTWHLVPPNRNKNLIDCKWVYRIKKKADGSIDRYKARLVAKGFKQRERVADNRLAIRFISSKDQVADGFTKALPVKKLDEFKRNLNLSEGLD</sequence>
<organism evidence="3 4">
    <name type="scientific">Lolium multiflorum</name>
    <name type="common">Italian ryegrass</name>
    <name type="synonym">Lolium perenne subsp. multiflorum</name>
    <dbReference type="NCBI Taxonomy" id="4521"/>
    <lineage>
        <taxon>Eukaryota</taxon>
        <taxon>Viridiplantae</taxon>
        <taxon>Streptophyta</taxon>
        <taxon>Embryophyta</taxon>
        <taxon>Tracheophyta</taxon>
        <taxon>Spermatophyta</taxon>
        <taxon>Magnoliopsida</taxon>
        <taxon>Liliopsida</taxon>
        <taxon>Poales</taxon>
        <taxon>Poaceae</taxon>
        <taxon>BOP clade</taxon>
        <taxon>Pooideae</taxon>
        <taxon>Poodae</taxon>
        <taxon>Poeae</taxon>
        <taxon>Poeae Chloroplast Group 2 (Poeae type)</taxon>
        <taxon>Loliodinae</taxon>
        <taxon>Loliinae</taxon>
        <taxon>Lolium</taxon>
    </lineage>
</organism>
<feature type="region of interest" description="Disordered" evidence="1">
    <location>
        <begin position="336"/>
        <end position="384"/>
    </location>
</feature>
<evidence type="ECO:0000256" key="1">
    <source>
        <dbReference type="SAM" id="MobiDB-lite"/>
    </source>
</evidence>
<accession>A0AAD8SY19</accession>
<dbReference type="AlphaFoldDB" id="A0AAD8SY19"/>
<feature type="compositionally biased region" description="Polar residues" evidence="1">
    <location>
        <begin position="257"/>
        <end position="287"/>
    </location>
</feature>
<gene>
    <name evidence="3" type="ORF">QYE76_053889</name>
</gene>
<dbReference type="Pfam" id="PF07727">
    <property type="entry name" value="RVT_2"/>
    <property type="match status" value="1"/>
</dbReference>
<feature type="compositionally biased region" description="Low complexity" evidence="1">
    <location>
        <begin position="359"/>
        <end position="371"/>
    </location>
</feature>
<feature type="compositionally biased region" description="Acidic residues" evidence="1">
    <location>
        <begin position="1"/>
        <end position="16"/>
    </location>
</feature>
<dbReference type="InterPro" id="IPR013103">
    <property type="entry name" value="RVT_2"/>
</dbReference>
<dbReference type="EMBL" id="JAUUTY010000003">
    <property type="protein sequence ID" value="KAK1665730.1"/>
    <property type="molecule type" value="Genomic_DNA"/>
</dbReference>
<evidence type="ECO:0000313" key="4">
    <source>
        <dbReference type="Proteomes" id="UP001231189"/>
    </source>
</evidence>
<protein>
    <recommendedName>
        <fullName evidence="2">Reverse transcriptase Ty1/copia-type domain-containing protein</fullName>
    </recommendedName>
</protein>
<feature type="region of interest" description="Disordered" evidence="1">
    <location>
        <begin position="1"/>
        <end position="23"/>
    </location>
</feature>
<comment type="caution">
    <text evidence="3">The sequence shown here is derived from an EMBL/GenBank/DDBJ whole genome shotgun (WGS) entry which is preliminary data.</text>
</comment>
<feature type="compositionally biased region" description="Low complexity" evidence="1">
    <location>
        <begin position="336"/>
        <end position="352"/>
    </location>
</feature>
<dbReference type="Proteomes" id="UP001231189">
    <property type="component" value="Unassembled WGS sequence"/>
</dbReference>
<evidence type="ECO:0000259" key="2">
    <source>
        <dbReference type="Pfam" id="PF07727"/>
    </source>
</evidence>
<proteinExistence type="predicted"/>